<dbReference type="Proteomes" id="UP000290909">
    <property type="component" value="Chromosome"/>
</dbReference>
<dbReference type="PANTHER" id="PTHR43553">
    <property type="entry name" value="HEAVY METAL TRANSPORTER"/>
    <property type="match status" value="1"/>
</dbReference>
<dbReference type="NCBIfam" id="TIGR04521">
    <property type="entry name" value="ECF_ATPase_2"/>
    <property type="match status" value="1"/>
</dbReference>
<protein>
    <recommendedName>
        <fullName evidence="8">Energy-coupling factor transporter ATP-binding protein EcfA2</fullName>
        <ecNumber evidence="8">7.-.-.-</ecNumber>
    </recommendedName>
</protein>
<dbReference type="InterPro" id="IPR050095">
    <property type="entry name" value="ECF_ABC_transporter_ATP-bd"/>
</dbReference>
<dbReference type="EC" id="7.-.-.-" evidence="8"/>
<dbReference type="GO" id="GO:0043190">
    <property type="term" value="C:ATP-binding cassette (ABC) transporter complex"/>
    <property type="evidence" value="ECO:0007669"/>
    <property type="project" value="TreeGrafter"/>
</dbReference>
<keyword evidence="6" id="KW-1278">Translocase</keyword>
<reference evidence="10 11" key="1">
    <citation type="submission" date="2019-01" db="EMBL/GenBank/DDBJ databases">
        <authorList>
            <consortium name="Pathogen Informatics"/>
        </authorList>
    </citation>
    <scope>NUCLEOTIDE SEQUENCE [LARGE SCALE GENOMIC DNA]</scope>
    <source>
        <strain evidence="10 11">NCTC10172</strain>
    </source>
</reference>
<gene>
    <name evidence="10" type="primary">ecfA2</name>
    <name evidence="10" type="ORF">NCTC10172_00973</name>
</gene>
<dbReference type="STRING" id="1408416.GCA_000702765_00410"/>
<dbReference type="InterPro" id="IPR030946">
    <property type="entry name" value="EcfA2"/>
</dbReference>
<feature type="domain" description="ABC transporter" evidence="9">
    <location>
        <begin position="3"/>
        <end position="245"/>
    </location>
</feature>
<evidence type="ECO:0000313" key="11">
    <source>
        <dbReference type="Proteomes" id="UP000290909"/>
    </source>
</evidence>
<evidence type="ECO:0000256" key="7">
    <source>
        <dbReference type="ARBA" id="ARBA00023136"/>
    </source>
</evidence>
<dbReference type="EMBL" id="LR215050">
    <property type="protein sequence ID" value="VEU82945.1"/>
    <property type="molecule type" value="Genomic_DNA"/>
</dbReference>
<evidence type="ECO:0000256" key="2">
    <source>
        <dbReference type="ARBA" id="ARBA00022448"/>
    </source>
</evidence>
<name>A0A449BKE6_9MOLU</name>
<evidence type="ECO:0000256" key="3">
    <source>
        <dbReference type="ARBA" id="ARBA00022475"/>
    </source>
</evidence>
<comment type="function">
    <text evidence="8">ATP-binding (A) component of a common energy-coupling factor (ECF) ABC-transporter complex.</text>
</comment>
<dbReference type="PANTHER" id="PTHR43553:SF27">
    <property type="entry name" value="ENERGY-COUPLING FACTOR TRANSPORTER ATP-BINDING PROTEIN ECFA2"/>
    <property type="match status" value="1"/>
</dbReference>
<proteinExistence type="inferred from homology"/>
<dbReference type="PROSITE" id="PS00211">
    <property type="entry name" value="ABC_TRANSPORTER_1"/>
    <property type="match status" value="1"/>
</dbReference>
<keyword evidence="7 8" id="KW-0472">Membrane</keyword>
<keyword evidence="4 8" id="KW-0547">Nucleotide-binding</keyword>
<dbReference type="KEGG" id="ahk:NCTC10172_00973"/>
<dbReference type="Pfam" id="PF00005">
    <property type="entry name" value="ABC_tran"/>
    <property type="match status" value="1"/>
</dbReference>
<dbReference type="InterPro" id="IPR015856">
    <property type="entry name" value="ABC_transpr_CbiO/EcfA_su"/>
</dbReference>
<dbReference type="FunFam" id="3.40.50.300:FF:000224">
    <property type="entry name" value="Energy-coupling factor transporter ATP-binding protein EcfA"/>
    <property type="match status" value="1"/>
</dbReference>
<dbReference type="InterPro" id="IPR027417">
    <property type="entry name" value="P-loop_NTPase"/>
</dbReference>
<organism evidence="10 11">
    <name type="scientific">Acholeplasma hippikon</name>
    <dbReference type="NCBI Taxonomy" id="264636"/>
    <lineage>
        <taxon>Bacteria</taxon>
        <taxon>Bacillati</taxon>
        <taxon>Mycoplasmatota</taxon>
        <taxon>Mollicutes</taxon>
        <taxon>Acholeplasmatales</taxon>
        <taxon>Acholeplasmataceae</taxon>
        <taxon>Acholeplasma</taxon>
    </lineage>
</organism>
<dbReference type="CDD" id="cd03225">
    <property type="entry name" value="ABC_cobalt_CbiO_domain1"/>
    <property type="match status" value="1"/>
</dbReference>
<comment type="subcellular location">
    <subcellularLocation>
        <location evidence="1 8">Cell membrane</location>
        <topology evidence="1 8">Peripheral membrane protein</topology>
    </subcellularLocation>
</comment>
<keyword evidence="3 8" id="KW-1003">Cell membrane</keyword>
<dbReference type="InterPro" id="IPR003593">
    <property type="entry name" value="AAA+_ATPase"/>
</dbReference>
<dbReference type="PROSITE" id="PS50893">
    <property type="entry name" value="ABC_TRANSPORTER_2"/>
    <property type="match status" value="1"/>
</dbReference>
<keyword evidence="10" id="KW-0378">Hydrolase</keyword>
<dbReference type="GO" id="GO:0042626">
    <property type="term" value="F:ATPase-coupled transmembrane transporter activity"/>
    <property type="evidence" value="ECO:0007669"/>
    <property type="project" value="TreeGrafter"/>
</dbReference>
<dbReference type="GO" id="GO:0016887">
    <property type="term" value="F:ATP hydrolysis activity"/>
    <property type="evidence" value="ECO:0007669"/>
    <property type="project" value="InterPro"/>
</dbReference>
<evidence type="ECO:0000313" key="10">
    <source>
        <dbReference type="EMBL" id="VEU82945.1"/>
    </source>
</evidence>
<accession>A0A449BKE6</accession>
<dbReference type="InterPro" id="IPR003439">
    <property type="entry name" value="ABC_transporter-like_ATP-bd"/>
</dbReference>
<dbReference type="GO" id="GO:0005524">
    <property type="term" value="F:ATP binding"/>
    <property type="evidence" value="ECO:0007669"/>
    <property type="project" value="UniProtKB-UniRule"/>
</dbReference>
<keyword evidence="2 8" id="KW-0813">Transport</keyword>
<evidence type="ECO:0000256" key="1">
    <source>
        <dbReference type="ARBA" id="ARBA00004202"/>
    </source>
</evidence>
<keyword evidence="11" id="KW-1185">Reference proteome</keyword>
<keyword evidence="5 8" id="KW-0067">ATP-binding</keyword>
<evidence type="ECO:0000256" key="4">
    <source>
        <dbReference type="ARBA" id="ARBA00022741"/>
    </source>
</evidence>
<evidence type="ECO:0000259" key="9">
    <source>
        <dbReference type="PROSITE" id="PS50893"/>
    </source>
</evidence>
<dbReference type="SUPFAM" id="SSF52540">
    <property type="entry name" value="P-loop containing nucleoside triphosphate hydrolases"/>
    <property type="match status" value="1"/>
</dbReference>
<dbReference type="AlphaFoldDB" id="A0A449BKE6"/>
<evidence type="ECO:0000256" key="6">
    <source>
        <dbReference type="ARBA" id="ARBA00022967"/>
    </source>
</evidence>
<dbReference type="SMART" id="SM00382">
    <property type="entry name" value="AAA"/>
    <property type="match status" value="1"/>
</dbReference>
<evidence type="ECO:0000256" key="8">
    <source>
        <dbReference type="RuleBase" id="RU365104"/>
    </source>
</evidence>
<comment type="subunit">
    <text evidence="8">Forms a stable energy-coupling factor (ECF) transporter complex composed of 2 membrane-embedded substrate-binding proteins (S component), 2 ATP-binding proteins (A component) and 2 transmembrane proteins (T component).</text>
</comment>
<evidence type="ECO:0000256" key="5">
    <source>
        <dbReference type="ARBA" id="ARBA00022840"/>
    </source>
</evidence>
<dbReference type="InterPro" id="IPR017871">
    <property type="entry name" value="ABC_transporter-like_CS"/>
</dbReference>
<dbReference type="Gene3D" id="3.40.50.300">
    <property type="entry name" value="P-loop containing nucleotide triphosphate hydrolases"/>
    <property type="match status" value="1"/>
</dbReference>
<sequence length="291" mass="33036">MVIQFNQVGYAYYGFKKVFHALKDTNLTIKNEGEFIAILGHTGSGKTTLVQHMNALLKPTSGKINILGTELPSKKKQKVNHIRQKVGLVFQFPEYQLFEINILKDVEFGPSNFKETKPFANQYAIEALKTVGIDESLYTESPFRISGGQMRRVAIAGILAMKPEILVLDEPTRGLDPQGKDDIMELFNDIHVNQNKSIVMISHDMDVVAKYAKRVIVLNKGEIVFDGTKEDLFSHPDFQSFHLDYPTPMKIMNHLTETVGLPKKLVLTEEELLNHIKEEAKLWTFVLVNTF</sequence>
<comment type="similarity">
    <text evidence="8">Belongs to the ABC transporter superfamily. Energy-coupling factor EcfA family.</text>
</comment>